<proteinExistence type="predicted"/>
<protein>
    <submittedName>
        <fullName evidence="1">Uncharacterized protein</fullName>
    </submittedName>
</protein>
<comment type="caution">
    <text evidence="1">The sequence shown here is derived from an EMBL/GenBank/DDBJ whole genome shotgun (WGS) entry which is preliminary data.</text>
</comment>
<evidence type="ECO:0000313" key="1">
    <source>
        <dbReference type="EMBL" id="KAH7057072.1"/>
    </source>
</evidence>
<evidence type="ECO:0000313" key="2">
    <source>
        <dbReference type="Proteomes" id="UP000774617"/>
    </source>
</evidence>
<sequence>MRQLGRHRISKQSFGFERNARLDRSMPHRRSSDVANAVWLISEWLPFPGYPFSCHRGEKKKFVFCGRSKKLRDFSLVLPFSKRYPPSSLAPPSSALVSPVSPTGLARACSEAGWETRINLPLPLSLSLLFPAHPGSRYHSHITSPMRTIRPALLPDKKRRLPRVDSSASYVLGDGTGSFDCEVASALVMQHGGHYHTFSVRVLPPWHCVLADQLLSNTHHSPSRFPLN</sequence>
<accession>A0ABQ8GIH1</accession>
<gene>
    <name evidence="1" type="ORF">B0J12DRAFT_402987</name>
</gene>
<keyword evidence="2" id="KW-1185">Reference proteome</keyword>
<organism evidence="1 2">
    <name type="scientific">Macrophomina phaseolina</name>
    <dbReference type="NCBI Taxonomy" id="35725"/>
    <lineage>
        <taxon>Eukaryota</taxon>
        <taxon>Fungi</taxon>
        <taxon>Dikarya</taxon>
        <taxon>Ascomycota</taxon>
        <taxon>Pezizomycotina</taxon>
        <taxon>Dothideomycetes</taxon>
        <taxon>Dothideomycetes incertae sedis</taxon>
        <taxon>Botryosphaeriales</taxon>
        <taxon>Botryosphaeriaceae</taxon>
        <taxon>Macrophomina</taxon>
    </lineage>
</organism>
<name>A0ABQ8GIH1_9PEZI</name>
<dbReference type="EMBL" id="JAGTJR010000007">
    <property type="protein sequence ID" value="KAH7057072.1"/>
    <property type="molecule type" value="Genomic_DNA"/>
</dbReference>
<dbReference type="Proteomes" id="UP000774617">
    <property type="component" value="Unassembled WGS sequence"/>
</dbReference>
<reference evidence="1 2" key="1">
    <citation type="journal article" date="2021" name="Nat. Commun.">
        <title>Genetic determinants of endophytism in the Arabidopsis root mycobiome.</title>
        <authorList>
            <person name="Mesny F."/>
            <person name="Miyauchi S."/>
            <person name="Thiergart T."/>
            <person name="Pickel B."/>
            <person name="Atanasova L."/>
            <person name="Karlsson M."/>
            <person name="Huettel B."/>
            <person name="Barry K.W."/>
            <person name="Haridas S."/>
            <person name="Chen C."/>
            <person name="Bauer D."/>
            <person name="Andreopoulos W."/>
            <person name="Pangilinan J."/>
            <person name="LaButti K."/>
            <person name="Riley R."/>
            <person name="Lipzen A."/>
            <person name="Clum A."/>
            <person name="Drula E."/>
            <person name="Henrissat B."/>
            <person name="Kohler A."/>
            <person name="Grigoriev I.V."/>
            <person name="Martin F.M."/>
            <person name="Hacquard S."/>
        </authorList>
    </citation>
    <scope>NUCLEOTIDE SEQUENCE [LARGE SCALE GENOMIC DNA]</scope>
    <source>
        <strain evidence="1 2">MPI-SDFR-AT-0080</strain>
    </source>
</reference>